<sequence length="124" mass="13674">MKTTFSTKNGSVVTIEIDEDNYTATVLDQAGTLIGAIECRLIEDPRAPDGYCLKMTNAFLEGGNRKYLHQGIGTRCIELLREETGFPICVAKHDGLTQADGSHLTGDAPAFADKLERLRLVFRR</sequence>
<dbReference type="RefSeq" id="WP_108388629.1">
    <property type="nucleotide sequence ID" value="NZ_QBUD01000018.1"/>
</dbReference>
<organism evidence="1 2">
    <name type="scientific">Yoonia sediminilitoris</name>
    <dbReference type="NCBI Taxonomy" id="1286148"/>
    <lineage>
        <taxon>Bacteria</taxon>
        <taxon>Pseudomonadati</taxon>
        <taxon>Pseudomonadota</taxon>
        <taxon>Alphaproteobacteria</taxon>
        <taxon>Rhodobacterales</taxon>
        <taxon>Paracoccaceae</taxon>
        <taxon>Yoonia</taxon>
    </lineage>
</organism>
<gene>
    <name evidence="1" type="ORF">C8N45_1184</name>
</gene>
<evidence type="ECO:0008006" key="3">
    <source>
        <dbReference type="Google" id="ProtNLM"/>
    </source>
</evidence>
<evidence type="ECO:0000313" key="1">
    <source>
        <dbReference type="EMBL" id="PUB10525.1"/>
    </source>
</evidence>
<accession>A0A2T6K750</accession>
<dbReference type="EMBL" id="QBUD01000018">
    <property type="protein sequence ID" value="PUB10525.1"/>
    <property type="molecule type" value="Genomic_DNA"/>
</dbReference>
<name>A0A2T6K750_9RHOB</name>
<keyword evidence="2" id="KW-1185">Reference proteome</keyword>
<proteinExistence type="predicted"/>
<dbReference type="OrthoDB" id="7594693at2"/>
<evidence type="ECO:0000313" key="2">
    <source>
        <dbReference type="Proteomes" id="UP000244523"/>
    </source>
</evidence>
<reference evidence="1 2" key="1">
    <citation type="submission" date="2018-04" db="EMBL/GenBank/DDBJ databases">
        <title>Genomic Encyclopedia of Archaeal and Bacterial Type Strains, Phase II (KMG-II): from individual species to whole genera.</title>
        <authorList>
            <person name="Goeker M."/>
        </authorList>
    </citation>
    <scope>NUCLEOTIDE SEQUENCE [LARGE SCALE GENOMIC DNA]</scope>
    <source>
        <strain evidence="1 2">DSM 29955</strain>
    </source>
</reference>
<dbReference type="Proteomes" id="UP000244523">
    <property type="component" value="Unassembled WGS sequence"/>
</dbReference>
<comment type="caution">
    <text evidence="1">The sequence shown here is derived from an EMBL/GenBank/DDBJ whole genome shotgun (WGS) entry which is preliminary data.</text>
</comment>
<protein>
    <recommendedName>
        <fullName evidence="3">N-acetyltransferase domain-containing protein</fullName>
    </recommendedName>
</protein>
<dbReference type="AlphaFoldDB" id="A0A2T6K750"/>